<evidence type="ECO:0000256" key="15">
    <source>
        <dbReference type="ARBA" id="ARBA00023204"/>
    </source>
</evidence>
<dbReference type="Pfam" id="PF08746">
    <property type="entry name" value="zf-RING-like"/>
    <property type="match status" value="1"/>
</dbReference>
<keyword evidence="13 18" id="KW-0862">Zinc</keyword>
<evidence type="ECO:0000259" key="19">
    <source>
        <dbReference type="PROSITE" id="PS50089"/>
    </source>
</evidence>
<evidence type="ECO:0000313" key="20">
    <source>
        <dbReference type="EMBL" id="CAG8510613.1"/>
    </source>
</evidence>
<evidence type="ECO:0000256" key="18">
    <source>
        <dbReference type="RuleBase" id="RU368018"/>
    </source>
</evidence>
<proteinExistence type="inferred from homology"/>
<evidence type="ECO:0000256" key="6">
    <source>
        <dbReference type="ARBA" id="ARBA00019422"/>
    </source>
</evidence>
<dbReference type="Gene3D" id="1.10.10.10">
    <property type="entry name" value="Winged helix-like DNA-binding domain superfamily/Winged helix DNA-binding domain"/>
    <property type="match status" value="1"/>
</dbReference>
<dbReference type="EMBL" id="CAJVPQ010000791">
    <property type="protein sequence ID" value="CAG8510613.1"/>
    <property type="molecule type" value="Genomic_DNA"/>
</dbReference>
<dbReference type="CDD" id="cd16493">
    <property type="entry name" value="RING-CH-C4HC3_NSE1"/>
    <property type="match status" value="1"/>
</dbReference>
<evidence type="ECO:0000256" key="10">
    <source>
        <dbReference type="ARBA" id="ARBA00022763"/>
    </source>
</evidence>
<dbReference type="GO" id="GO:0061630">
    <property type="term" value="F:ubiquitin protein ligase activity"/>
    <property type="evidence" value="ECO:0007669"/>
    <property type="project" value="UniProtKB-EC"/>
</dbReference>
<keyword evidence="21" id="KW-1185">Reference proteome</keyword>
<evidence type="ECO:0000256" key="7">
    <source>
        <dbReference type="ARBA" id="ARBA00022454"/>
    </source>
</evidence>
<reference evidence="20" key="1">
    <citation type="submission" date="2021-06" db="EMBL/GenBank/DDBJ databases">
        <authorList>
            <person name="Kallberg Y."/>
            <person name="Tangrot J."/>
            <person name="Rosling A."/>
        </authorList>
    </citation>
    <scope>NUCLEOTIDE SEQUENCE</scope>
    <source>
        <strain evidence="20">UK204</strain>
    </source>
</reference>
<comment type="catalytic activity">
    <reaction evidence="1 18">
        <text>S-ubiquitinyl-[E2 ubiquitin-conjugating enzyme]-L-cysteine + [acceptor protein]-L-lysine = [E2 ubiquitin-conjugating enzyme]-L-cysteine + N(6)-ubiquitinyl-[acceptor protein]-L-lysine.</text>
        <dbReference type="EC" id="2.3.2.27"/>
    </reaction>
</comment>
<dbReference type="InterPro" id="IPR013083">
    <property type="entry name" value="Znf_RING/FYVE/PHD"/>
</dbReference>
<keyword evidence="7" id="KW-0158">Chromosome</keyword>
<dbReference type="PANTHER" id="PTHR20973:SF0">
    <property type="entry name" value="NON-STRUCTURAL MAINTENANCE OF CHROMOSOMES ELEMENT 1 HOMOLOG"/>
    <property type="match status" value="1"/>
</dbReference>
<dbReference type="Proteomes" id="UP000789570">
    <property type="component" value="Unassembled WGS sequence"/>
</dbReference>
<keyword evidence="10 18" id="KW-0227">DNA damage</keyword>
<dbReference type="GO" id="GO:0000724">
    <property type="term" value="P:double-strand break repair via homologous recombination"/>
    <property type="evidence" value="ECO:0007669"/>
    <property type="project" value="TreeGrafter"/>
</dbReference>
<dbReference type="InterPro" id="IPR011513">
    <property type="entry name" value="Nse1"/>
</dbReference>
<comment type="subunit">
    <text evidence="18">Component of the Smc5-Smc6 complex.</text>
</comment>
<dbReference type="PROSITE" id="PS50089">
    <property type="entry name" value="ZF_RING_2"/>
    <property type="match status" value="1"/>
</dbReference>
<comment type="caution">
    <text evidence="20">The sequence shown here is derived from an EMBL/GenBank/DDBJ whole genome shotgun (WGS) entry which is preliminary data.</text>
</comment>
<comment type="function">
    <text evidence="18">Acts in a DNA repair pathway for removal of UV-induced DNA damage that is distinct from classical nucleotide excision repair and in repair of ionizing radiation damage. Functions in homologous recombination repair of DNA double strand breaks and in recovery of stalled replication forks.</text>
</comment>
<evidence type="ECO:0000256" key="8">
    <source>
        <dbReference type="ARBA" id="ARBA00022679"/>
    </source>
</evidence>
<evidence type="ECO:0000256" key="12">
    <source>
        <dbReference type="ARBA" id="ARBA00022786"/>
    </source>
</evidence>
<evidence type="ECO:0000256" key="3">
    <source>
        <dbReference type="ARBA" id="ARBA00004286"/>
    </source>
</evidence>
<evidence type="ECO:0000256" key="11">
    <source>
        <dbReference type="ARBA" id="ARBA00022771"/>
    </source>
</evidence>
<dbReference type="InterPro" id="IPR001841">
    <property type="entry name" value="Znf_RING"/>
</dbReference>
<dbReference type="InterPro" id="IPR014857">
    <property type="entry name" value="Nse1_RING_C4HC3-type"/>
</dbReference>
<evidence type="ECO:0000256" key="17">
    <source>
        <dbReference type="PROSITE-ProRule" id="PRU00175"/>
    </source>
</evidence>
<keyword evidence="12 18" id="KW-0833">Ubl conjugation pathway</keyword>
<evidence type="ECO:0000256" key="1">
    <source>
        <dbReference type="ARBA" id="ARBA00000900"/>
    </source>
</evidence>
<keyword evidence="14 18" id="KW-0233">DNA recombination</keyword>
<dbReference type="GO" id="GO:0030915">
    <property type="term" value="C:Smc5-Smc6 complex"/>
    <property type="evidence" value="ECO:0007669"/>
    <property type="project" value="UniProtKB-UniRule"/>
</dbReference>
<feature type="domain" description="RING-type" evidence="19">
    <location>
        <begin position="186"/>
        <end position="229"/>
    </location>
</feature>
<keyword evidence="15 18" id="KW-0234">DNA repair</keyword>
<organism evidence="20 21">
    <name type="scientific">Funneliformis caledonium</name>
    <dbReference type="NCBI Taxonomy" id="1117310"/>
    <lineage>
        <taxon>Eukaryota</taxon>
        <taxon>Fungi</taxon>
        <taxon>Fungi incertae sedis</taxon>
        <taxon>Mucoromycota</taxon>
        <taxon>Glomeromycotina</taxon>
        <taxon>Glomeromycetes</taxon>
        <taxon>Glomerales</taxon>
        <taxon>Glomeraceae</taxon>
        <taxon>Funneliformis</taxon>
    </lineage>
</organism>
<accession>A0A9N8ZW78</accession>
<dbReference type="SUPFAM" id="SSF57850">
    <property type="entry name" value="RING/U-box"/>
    <property type="match status" value="1"/>
</dbReference>
<dbReference type="Gene3D" id="3.90.1150.220">
    <property type="match status" value="1"/>
</dbReference>
<sequence>MNGEYTDTHRLFLQASIAERFFTEETAIRLYQQACQATDDHNSETFTEFIATINAKLNIVDLELRKSHNEDDGKPVWALVNTNGDDIAQIATEYSPVEITFFRRLIELIVTADDEEFSVSSIIALKEVSKLKVPLTKSNGETLLQRFTDDKWLIRSREGKYSLSQRSILELQQYLKEEFEDHLLECTLCYDIVTKGQRCRVAQCKTRFHNHCVRRYFDSRNDYVCPACKIAWDSSNVIGDSINRSRSKHHIKRITRKFQELEVSDDEMDQ</sequence>
<dbReference type="EC" id="2.3.2.27" evidence="5 18"/>
<dbReference type="AlphaFoldDB" id="A0A9N8ZW78"/>
<evidence type="ECO:0000256" key="13">
    <source>
        <dbReference type="ARBA" id="ARBA00022833"/>
    </source>
</evidence>
<dbReference type="GO" id="GO:0005634">
    <property type="term" value="C:nucleus"/>
    <property type="evidence" value="ECO:0007669"/>
    <property type="project" value="UniProtKB-SubCell"/>
</dbReference>
<keyword evidence="9 18" id="KW-0479">Metal-binding</keyword>
<dbReference type="PANTHER" id="PTHR20973">
    <property type="entry name" value="NON-SMC ELEMENT 1-RELATED"/>
    <property type="match status" value="1"/>
</dbReference>
<evidence type="ECO:0000256" key="2">
    <source>
        <dbReference type="ARBA" id="ARBA00004123"/>
    </source>
</evidence>
<evidence type="ECO:0000256" key="4">
    <source>
        <dbReference type="ARBA" id="ARBA00010258"/>
    </source>
</evidence>
<comment type="similarity">
    <text evidence="4 18">Belongs to the NSE1 family.</text>
</comment>
<keyword evidence="11 17" id="KW-0863">Zinc-finger</keyword>
<dbReference type="Pfam" id="PF07574">
    <property type="entry name" value="SMC_Nse1"/>
    <property type="match status" value="1"/>
</dbReference>
<dbReference type="FunFam" id="3.90.1150.220:FF:000001">
    <property type="entry name" value="Non-structural maintenance of chromosomes element 1 homolog"/>
    <property type="match status" value="1"/>
</dbReference>
<keyword evidence="8 18" id="KW-0808">Transferase</keyword>
<comment type="subcellular location">
    <subcellularLocation>
        <location evidence="3">Chromosome</location>
    </subcellularLocation>
    <subcellularLocation>
        <location evidence="2 18">Nucleus</location>
    </subcellularLocation>
</comment>
<name>A0A9N8ZW78_9GLOM</name>
<evidence type="ECO:0000256" key="16">
    <source>
        <dbReference type="ARBA" id="ARBA00023242"/>
    </source>
</evidence>
<dbReference type="Gene3D" id="3.30.40.10">
    <property type="entry name" value="Zinc/RING finger domain, C3HC4 (zinc finger)"/>
    <property type="match status" value="1"/>
</dbReference>
<evidence type="ECO:0000256" key="14">
    <source>
        <dbReference type="ARBA" id="ARBA00023172"/>
    </source>
</evidence>
<keyword evidence="16 18" id="KW-0539">Nucleus</keyword>
<protein>
    <recommendedName>
        <fullName evidence="6 18">Non-structural maintenance of chromosomes element 1 homolog</fullName>
        <ecNumber evidence="5 18">2.3.2.27</ecNumber>
    </recommendedName>
</protein>
<dbReference type="OrthoDB" id="185455at2759"/>
<gene>
    <name evidence="20" type="ORF">FCALED_LOCUS4179</name>
</gene>
<evidence type="ECO:0000256" key="5">
    <source>
        <dbReference type="ARBA" id="ARBA00012483"/>
    </source>
</evidence>
<dbReference type="InterPro" id="IPR036388">
    <property type="entry name" value="WH-like_DNA-bd_sf"/>
</dbReference>
<evidence type="ECO:0000256" key="9">
    <source>
        <dbReference type="ARBA" id="ARBA00022723"/>
    </source>
</evidence>
<dbReference type="FunFam" id="1.10.10.10:FF:000270">
    <property type="entry name" value="Non-structural maintenance of chromosomes element 1 homolog"/>
    <property type="match status" value="1"/>
</dbReference>
<evidence type="ECO:0000313" key="21">
    <source>
        <dbReference type="Proteomes" id="UP000789570"/>
    </source>
</evidence>
<dbReference type="GO" id="GO:0008270">
    <property type="term" value="F:zinc ion binding"/>
    <property type="evidence" value="ECO:0007669"/>
    <property type="project" value="UniProtKB-KW"/>
</dbReference>